<feature type="region of interest" description="Disordered" evidence="3">
    <location>
        <begin position="1"/>
        <end position="31"/>
    </location>
</feature>
<name>A0A1E5RV71_9ASCO</name>
<feature type="region of interest" description="Disordered" evidence="3">
    <location>
        <begin position="248"/>
        <end position="293"/>
    </location>
</feature>
<dbReference type="PANTHER" id="PTHR10788">
    <property type="entry name" value="TREHALOSE-6-PHOSPHATE SYNTHASE"/>
    <property type="match status" value="1"/>
</dbReference>
<dbReference type="InterPro" id="IPR003337">
    <property type="entry name" value="Trehalose_PPase"/>
</dbReference>
<dbReference type="GO" id="GO:0003825">
    <property type="term" value="F:alpha,alpha-trehalose-phosphate synthase (UDP-forming) activity"/>
    <property type="evidence" value="ECO:0007669"/>
    <property type="project" value="TreeGrafter"/>
</dbReference>
<dbReference type="Gene3D" id="3.40.50.1000">
    <property type="entry name" value="HAD superfamily/HAD-like"/>
    <property type="match status" value="1"/>
</dbReference>
<dbReference type="Proteomes" id="UP000095728">
    <property type="component" value="Unassembled WGS sequence"/>
</dbReference>
<dbReference type="InterPro" id="IPR023214">
    <property type="entry name" value="HAD_sf"/>
</dbReference>
<organism evidence="4 5">
    <name type="scientific">Hanseniaspora osmophila</name>
    <dbReference type="NCBI Taxonomy" id="56408"/>
    <lineage>
        <taxon>Eukaryota</taxon>
        <taxon>Fungi</taxon>
        <taxon>Dikarya</taxon>
        <taxon>Ascomycota</taxon>
        <taxon>Saccharomycotina</taxon>
        <taxon>Saccharomycetes</taxon>
        <taxon>Saccharomycodales</taxon>
        <taxon>Saccharomycodaceae</taxon>
        <taxon>Hanseniaspora</taxon>
    </lineage>
</organism>
<dbReference type="GO" id="GO:0005992">
    <property type="term" value="P:trehalose biosynthetic process"/>
    <property type="evidence" value="ECO:0007669"/>
    <property type="project" value="InterPro"/>
</dbReference>
<dbReference type="FunCoup" id="A0A1E5RV71">
    <property type="interactions" value="239"/>
</dbReference>
<dbReference type="GO" id="GO:0031505">
    <property type="term" value="P:fungal-type cell wall organization"/>
    <property type="evidence" value="ECO:0007669"/>
    <property type="project" value="TreeGrafter"/>
</dbReference>
<dbReference type="InterPro" id="IPR036412">
    <property type="entry name" value="HAD-like_sf"/>
</dbReference>
<gene>
    <name evidence="4" type="ORF">AWRI3579_g453</name>
</gene>
<reference evidence="5" key="1">
    <citation type="journal article" date="2016" name="Genome Announc.">
        <title>Genome sequences of three species of Hanseniaspora isolated from spontaneous wine fermentations.</title>
        <authorList>
            <person name="Sternes P.R."/>
            <person name="Lee D."/>
            <person name="Kutyna D.R."/>
            <person name="Borneman A.R."/>
        </authorList>
    </citation>
    <scope>NUCLEOTIDE SEQUENCE [LARGE SCALE GENOMIC DNA]</scope>
    <source>
        <strain evidence="5">AWRI3579</strain>
    </source>
</reference>
<dbReference type="OrthoDB" id="755951at2759"/>
<feature type="compositionally biased region" description="Polar residues" evidence="3">
    <location>
        <begin position="1"/>
        <end position="20"/>
    </location>
</feature>
<evidence type="ECO:0000256" key="1">
    <source>
        <dbReference type="ARBA" id="ARBA00005409"/>
    </source>
</evidence>
<dbReference type="EMBL" id="LPNM01000003">
    <property type="protein sequence ID" value="OEJ90850.1"/>
    <property type="molecule type" value="Genomic_DNA"/>
</dbReference>
<dbReference type="SUPFAM" id="SSF53756">
    <property type="entry name" value="UDP-Glycosyltransferase/glycogen phosphorylase"/>
    <property type="match status" value="1"/>
</dbReference>
<dbReference type="GO" id="GO:0005946">
    <property type="term" value="C:alpha,alpha-trehalose-phosphate synthase complex (UDP-forming)"/>
    <property type="evidence" value="ECO:0007669"/>
    <property type="project" value="TreeGrafter"/>
</dbReference>
<feature type="compositionally biased region" description="Gly residues" evidence="3">
    <location>
        <begin position="79"/>
        <end position="91"/>
    </location>
</feature>
<dbReference type="Pfam" id="PF00982">
    <property type="entry name" value="Glyco_transf_20"/>
    <property type="match status" value="1"/>
</dbReference>
<comment type="similarity">
    <text evidence="2">In the C-terminal section; belongs to the trehalose phosphatase family.</text>
</comment>
<dbReference type="STRING" id="56408.A0A1E5RV71"/>
<comment type="caution">
    <text evidence="4">The sequence shown here is derived from an EMBL/GenBank/DDBJ whole genome shotgun (WGS) entry which is preliminary data.</text>
</comment>
<dbReference type="InterPro" id="IPR006379">
    <property type="entry name" value="HAD-SF_hydro_IIB"/>
</dbReference>
<proteinExistence type="inferred from homology"/>
<sequence length="1120" mass="126683">MESTKSENPGKSNSQDTNGLKSKTKTQTKQTPFSGRVINCVARLPYNITKVINKRGIVVNTRGDIDDINEYYADRDESGGGGNVGKNGGNNGQIPQVKDGKPHFKTNANAPTVAEEIEMIASKLDKDLKQNEYEKRERMNDVKYQKKYEGDENEENLTFEEEEEKETIQWKIDPVTGNSALYSSLKYINEVVVGDDGNEIKKEDIVNEIIVGWTGEINTQEKIHYEEPDSINKASPEEHNKNVTVVTKNGNDHSVTTTSTTSTTSTTTPNASGNATGIAPNREKHNTNALNDDDDVDGEEQELEEAFKLSTTGDINLLNNADDPLFLTQENKDYLTKELNNNPSQPNISVEPVWLLRKDQLKWRQYAENVLWPDFHYILSPIQDSCNIEKNWWFDYVKFNEAYAMKIAKIYKPGDIIIIHDYYLMLLPQLLRMRLKASNNDEEENSSNEDGLSNEEGSSKPDVEAHVSIGYFHHVTFPSFEYFRCLKYRKQLIDGVLGADVVFFQDYSFQRHFVSCCKRLLDCTAKKDLDTNNHHVSAYGADILIKTMPIGIDKEKLIAKTFNREIDLKVETLRTAYAGKKIIFGRDRLDSVRGVLQKLQSFDIFLEMFPYWRDKVVMIQVSTPTGLISSSSSNDNKLERQVMELVNSINTKYGNLDFSPVQHYHMRIPKDIYLSLLRVADLCMVTSIRDAINLTALEYITVQSHESEVNKTGKAIKPLILSEFSGTPLNKEDCYIINPWDSVAVAKTIDNALQKQYFQVSKEIEKTAAKVPNMLDWTSELVHTLEGFLTSTTSMTPALNRPCLYKIYNQAERRLFLFDYDGTLTPIVKDPAAAIPTAKLYSLLQALAKDPKNDIWIISGRDQAFLNKWFGTKVPEVGLSAEHGCFIKNSNSTEWVNLTEKYDMSWQKICGDLMEHVTSKTPGSFVERKKVALTWHYRGTVPELGEFNAKELKEELMKNFGGTDIEVMEGKMNLEVRPKFVNKGEIVKRLVLTKRGTKTDMLQSKTTLDDLTQQDLPDFVLCLGDDKTDEDMFNQLNSIESGFATANKKSPSAKKFIKNPFGNYGFFPTSVGSANKQTVAKAHLTDPQQVLETLGLLVGHVSLFESAGSVDLDDRGHVQK</sequence>
<dbReference type="Gene3D" id="3.30.70.1020">
    <property type="entry name" value="Trehalose-6-phosphate phosphatase related protein, domain 2"/>
    <property type="match status" value="1"/>
</dbReference>
<dbReference type="CDD" id="cd03788">
    <property type="entry name" value="GT20_TPS"/>
    <property type="match status" value="1"/>
</dbReference>
<dbReference type="AlphaFoldDB" id="A0A1E5RV71"/>
<dbReference type="CDD" id="cd01627">
    <property type="entry name" value="HAD_TPP"/>
    <property type="match status" value="1"/>
</dbReference>
<dbReference type="GO" id="GO:0004805">
    <property type="term" value="F:trehalose-phosphatase activity"/>
    <property type="evidence" value="ECO:0007669"/>
    <property type="project" value="TreeGrafter"/>
</dbReference>
<feature type="compositionally biased region" description="Low complexity" evidence="3">
    <location>
        <begin position="256"/>
        <end position="268"/>
    </location>
</feature>
<evidence type="ECO:0000313" key="4">
    <source>
        <dbReference type="EMBL" id="OEJ90850.1"/>
    </source>
</evidence>
<feature type="region of interest" description="Disordered" evidence="3">
    <location>
        <begin position="76"/>
        <end position="104"/>
    </location>
</feature>
<dbReference type="InParanoid" id="A0A1E5RV71"/>
<keyword evidence="5" id="KW-1185">Reference proteome</keyword>
<protein>
    <submittedName>
        <fullName evidence="4">Trehalose-phosphatase</fullName>
    </submittedName>
</protein>
<comment type="similarity">
    <text evidence="1">In the N-terminal section; belongs to the glycosyltransferase 20 family.</text>
</comment>
<dbReference type="InterPro" id="IPR001830">
    <property type="entry name" value="Glyco_trans_20"/>
</dbReference>
<evidence type="ECO:0000256" key="2">
    <source>
        <dbReference type="ARBA" id="ARBA00006330"/>
    </source>
</evidence>
<feature type="region of interest" description="Disordered" evidence="3">
    <location>
        <begin position="441"/>
        <end position="461"/>
    </location>
</feature>
<dbReference type="Gene3D" id="3.40.50.2000">
    <property type="entry name" value="Glycogen Phosphorylase B"/>
    <property type="match status" value="2"/>
</dbReference>
<dbReference type="NCBIfam" id="TIGR01484">
    <property type="entry name" value="HAD-SF-IIB"/>
    <property type="match status" value="1"/>
</dbReference>
<dbReference type="GO" id="GO:0005829">
    <property type="term" value="C:cytosol"/>
    <property type="evidence" value="ECO:0007669"/>
    <property type="project" value="TreeGrafter"/>
</dbReference>
<evidence type="ECO:0000313" key="5">
    <source>
        <dbReference type="Proteomes" id="UP000095728"/>
    </source>
</evidence>
<dbReference type="Pfam" id="PF02358">
    <property type="entry name" value="Trehalose_PPase"/>
    <property type="match status" value="1"/>
</dbReference>
<accession>A0A1E5RV71</accession>
<dbReference type="GO" id="GO:0034605">
    <property type="term" value="P:cellular response to heat"/>
    <property type="evidence" value="ECO:0007669"/>
    <property type="project" value="TreeGrafter"/>
</dbReference>
<dbReference type="SUPFAM" id="SSF56784">
    <property type="entry name" value="HAD-like"/>
    <property type="match status" value="1"/>
</dbReference>
<dbReference type="PANTHER" id="PTHR10788:SF123">
    <property type="entry name" value="TREHALOSE-PHOSPHATASE"/>
    <property type="match status" value="1"/>
</dbReference>
<dbReference type="NCBIfam" id="TIGR00685">
    <property type="entry name" value="T6PP"/>
    <property type="match status" value="1"/>
</dbReference>
<evidence type="ECO:0000256" key="3">
    <source>
        <dbReference type="SAM" id="MobiDB-lite"/>
    </source>
</evidence>